<organism evidence="2 3">
    <name type="scientific">Spongiactinospora gelatinilytica</name>
    <dbReference type="NCBI Taxonomy" id="2666298"/>
    <lineage>
        <taxon>Bacteria</taxon>
        <taxon>Bacillati</taxon>
        <taxon>Actinomycetota</taxon>
        <taxon>Actinomycetes</taxon>
        <taxon>Streptosporangiales</taxon>
        <taxon>Streptosporangiaceae</taxon>
        <taxon>Spongiactinospora</taxon>
    </lineage>
</organism>
<dbReference type="Proteomes" id="UP000248544">
    <property type="component" value="Unassembled WGS sequence"/>
</dbReference>
<protein>
    <recommendedName>
        <fullName evidence="1">DprA winged helix domain-containing protein</fullName>
    </recommendedName>
</protein>
<dbReference type="SUPFAM" id="SSF46785">
    <property type="entry name" value="Winged helix' DNA-binding domain"/>
    <property type="match status" value="1"/>
</dbReference>
<dbReference type="PANTHER" id="PTHR30595:SF6">
    <property type="entry name" value="SCHLAFEN ALBA-2 DOMAIN-CONTAINING PROTEIN"/>
    <property type="match status" value="1"/>
</dbReference>
<feature type="domain" description="DprA winged helix" evidence="1">
    <location>
        <begin position="207"/>
        <end position="253"/>
    </location>
</feature>
<keyword evidence="3" id="KW-1185">Reference proteome</keyword>
<gene>
    <name evidence="2" type="ORF">C1I98_37580</name>
</gene>
<dbReference type="Gene3D" id="3.30.565.60">
    <property type="match status" value="1"/>
</dbReference>
<reference evidence="2 3" key="1">
    <citation type="submission" date="2018-01" db="EMBL/GenBank/DDBJ databases">
        <title>Draft genome sequence of Sphaerisporangium sp. 7K107.</title>
        <authorList>
            <person name="Sahin N."/>
            <person name="Saygin H."/>
            <person name="Ay H."/>
        </authorList>
    </citation>
    <scope>NUCLEOTIDE SEQUENCE [LARGE SCALE GENOMIC DNA]</scope>
    <source>
        <strain evidence="2 3">7K107</strain>
    </source>
</reference>
<comment type="caution">
    <text evidence="2">The sequence shown here is derived from an EMBL/GenBank/DDBJ whole genome shotgun (WGS) entry which is preliminary data.</text>
</comment>
<dbReference type="InterPro" id="IPR036388">
    <property type="entry name" value="WH-like_DNA-bd_sf"/>
</dbReference>
<dbReference type="EMBL" id="POUA01000609">
    <property type="protein sequence ID" value="PZG20299.1"/>
    <property type="molecule type" value="Genomic_DNA"/>
</dbReference>
<sequence length="279" mass="29835">MSIFCGSSGRASAAGLYPDRLVIRNPGGLYGPVTIDSLGTNTLSSSRNRALLEILEDTPMGDGHMVCENRGTGIARMRYALTQVGMESPTFIDEIGIFQAEFPNHTLLDPEALDWLSSVSSRPLTRSQMTALVMMRNGSDLTNGSFRAATGVLDGRAASKELKELVELGIVEQIGTRGSAHYKLTAGADDLGLTIDGAGGEETDGFPEATPASLTPLQAKVYDALEDGPLSRADIAEQTGLGPQQVINLLTVLRRKRLVRMIGASAIQIRYVAKDRSPR</sequence>
<evidence type="ECO:0000313" key="2">
    <source>
        <dbReference type="EMBL" id="PZG20299.1"/>
    </source>
</evidence>
<dbReference type="PANTHER" id="PTHR30595">
    <property type="entry name" value="GLPR-RELATED TRANSCRIPTIONAL REPRESSOR"/>
    <property type="match status" value="1"/>
</dbReference>
<evidence type="ECO:0000313" key="3">
    <source>
        <dbReference type="Proteomes" id="UP000248544"/>
    </source>
</evidence>
<name>A0A2W2EU41_9ACTN</name>
<dbReference type="Pfam" id="PF17782">
    <property type="entry name" value="WHD_DprA"/>
    <property type="match status" value="1"/>
</dbReference>
<dbReference type="InterPro" id="IPR038475">
    <property type="entry name" value="RecG_C_sf"/>
</dbReference>
<accession>A0A2W2EU41</accession>
<dbReference type="RefSeq" id="WP_111172018.1">
    <property type="nucleotide sequence ID" value="NZ_POUA01000609.1"/>
</dbReference>
<dbReference type="AlphaFoldDB" id="A0A2W2EU41"/>
<proteinExistence type="predicted"/>
<dbReference type="InterPro" id="IPR041614">
    <property type="entry name" value="DprA_WH"/>
</dbReference>
<dbReference type="InterPro" id="IPR036390">
    <property type="entry name" value="WH_DNA-bd_sf"/>
</dbReference>
<evidence type="ECO:0000259" key="1">
    <source>
        <dbReference type="Pfam" id="PF17782"/>
    </source>
</evidence>
<dbReference type="Gene3D" id="1.10.10.10">
    <property type="entry name" value="Winged helix-like DNA-binding domain superfamily/Winged helix DNA-binding domain"/>
    <property type="match status" value="1"/>
</dbReference>
<dbReference type="Pfam" id="PF13749">
    <property type="entry name" value="HATPase_c_4"/>
    <property type="match status" value="1"/>
</dbReference>